<dbReference type="InterPro" id="IPR041232">
    <property type="entry name" value="NPL"/>
</dbReference>
<dbReference type="GO" id="GO:0005737">
    <property type="term" value="C:cytoplasm"/>
    <property type="evidence" value="ECO:0007669"/>
    <property type="project" value="TreeGrafter"/>
</dbReference>
<dbReference type="FunFam" id="1.10.1520.10:FF:000004">
    <property type="entry name" value="Endoribonuclease dicer-like 1"/>
    <property type="match status" value="1"/>
</dbReference>
<comment type="similarity">
    <text evidence="4">Belongs to the histone deacetylase HD2 family.</text>
</comment>
<dbReference type="SUPFAM" id="SSF54768">
    <property type="entry name" value="dsRNA-binding domain-like"/>
    <property type="match status" value="1"/>
</dbReference>
<keyword evidence="19" id="KW-0156">Chromatin regulator</keyword>
<keyword evidence="23" id="KW-0804">Transcription</keyword>
<keyword evidence="24" id="KW-0464">Manganese</keyword>
<dbReference type="PROSITE" id="PS51192">
    <property type="entry name" value="HELICASE_ATP_BIND_1"/>
    <property type="match status" value="1"/>
</dbReference>
<evidence type="ECO:0000256" key="8">
    <source>
        <dbReference type="ARBA" id="ARBA00022722"/>
    </source>
</evidence>
<evidence type="ECO:0000256" key="19">
    <source>
        <dbReference type="ARBA" id="ARBA00022853"/>
    </source>
</evidence>
<dbReference type="InterPro" id="IPR011545">
    <property type="entry name" value="DEAD/DEAH_box_helicase_dom"/>
</dbReference>
<dbReference type="InterPro" id="IPR014001">
    <property type="entry name" value="Helicase_ATP-bd"/>
</dbReference>
<comment type="similarity">
    <text evidence="26">Belongs to the helicase family. Dicer subfamily.</text>
</comment>
<evidence type="ECO:0000256" key="20">
    <source>
        <dbReference type="ARBA" id="ARBA00022884"/>
    </source>
</evidence>
<evidence type="ECO:0000259" key="33">
    <source>
        <dbReference type="PROSITE" id="PS51192"/>
    </source>
</evidence>
<dbReference type="EMBL" id="PQIB02000008">
    <property type="protein sequence ID" value="RLN03058.1"/>
    <property type="molecule type" value="Genomic_DNA"/>
</dbReference>
<keyword evidence="18" id="KW-0460">Magnesium</keyword>
<evidence type="ECO:0000259" key="34">
    <source>
        <dbReference type="PROSITE" id="PS51327"/>
    </source>
</evidence>
<dbReference type="GO" id="GO:0004525">
    <property type="term" value="F:ribonuclease III activity"/>
    <property type="evidence" value="ECO:0007669"/>
    <property type="project" value="InterPro"/>
</dbReference>
<dbReference type="GO" id="GO:0003723">
    <property type="term" value="F:RNA binding"/>
    <property type="evidence" value="ECO:0007669"/>
    <property type="project" value="UniProtKB-UniRule"/>
</dbReference>
<dbReference type="PROSITE" id="PS00028">
    <property type="entry name" value="ZINC_FINGER_C2H2_1"/>
    <property type="match status" value="1"/>
</dbReference>
<evidence type="ECO:0000256" key="18">
    <source>
        <dbReference type="ARBA" id="ARBA00022842"/>
    </source>
</evidence>
<dbReference type="Pfam" id="PF00271">
    <property type="entry name" value="Helicase_C"/>
    <property type="match status" value="1"/>
</dbReference>
<dbReference type="FunFam" id="1.10.1520.10:FF:000008">
    <property type="entry name" value="Dicer-like 104"/>
    <property type="match status" value="1"/>
</dbReference>
<evidence type="ECO:0000256" key="6">
    <source>
        <dbReference type="ARBA" id="ARBA00022491"/>
    </source>
</evidence>
<dbReference type="SUPFAM" id="SSF69065">
    <property type="entry name" value="RNase III domain-like"/>
    <property type="match status" value="2"/>
</dbReference>
<dbReference type="InterPro" id="IPR027417">
    <property type="entry name" value="P-loop_NTPase"/>
</dbReference>
<feature type="compositionally biased region" description="Basic and acidic residues" evidence="29">
    <location>
        <begin position="1700"/>
        <end position="1711"/>
    </location>
</feature>
<comment type="caution">
    <text evidence="35">The sequence shown here is derived from an EMBL/GenBank/DDBJ whole genome shotgun (WGS) entry which is preliminary data.</text>
</comment>
<dbReference type="Pfam" id="PF03368">
    <property type="entry name" value="Dicer_dimer"/>
    <property type="match status" value="1"/>
</dbReference>
<dbReference type="CDD" id="cd00593">
    <property type="entry name" value="RIBOc"/>
    <property type="match status" value="2"/>
</dbReference>
<evidence type="ECO:0000313" key="35">
    <source>
        <dbReference type="EMBL" id="RLN03058.1"/>
    </source>
</evidence>
<feature type="compositionally biased region" description="Basic and acidic residues" evidence="29">
    <location>
        <begin position="1750"/>
        <end position="1769"/>
    </location>
</feature>
<comment type="cofactor">
    <cofactor evidence="1">
        <name>Mn(2+)</name>
        <dbReference type="ChEBI" id="CHEBI:29035"/>
    </cofactor>
</comment>
<name>A0A3L6RG04_PANMI</name>
<accession>A0A3L6RG04</accession>
<evidence type="ECO:0000256" key="11">
    <source>
        <dbReference type="ARBA" id="ARBA00022741"/>
    </source>
</evidence>
<feature type="region of interest" description="Disordered" evidence="29">
    <location>
        <begin position="1"/>
        <end position="40"/>
    </location>
</feature>
<evidence type="ECO:0000256" key="17">
    <source>
        <dbReference type="ARBA" id="ARBA00022840"/>
    </source>
</evidence>
<evidence type="ECO:0000256" key="3">
    <source>
        <dbReference type="ARBA" id="ARBA00004604"/>
    </source>
</evidence>
<proteinExistence type="inferred from homology"/>
<keyword evidence="11" id="KW-0547">Nucleotide-binding</keyword>
<evidence type="ECO:0000259" key="30">
    <source>
        <dbReference type="PROSITE" id="PS50142"/>
    </source>
</evidence>
<evidence type="ECO:0000256" key="10">
    <source>
        <dbReference type="ARBA" id="ARBA00022737"/>
    </source>
</evidence>
<keyword evidence="17" id="KW-0067">ATP-binding</keyword>
<evidence type="ECO:0000256" key="5">
    <source>
        <dbReference type="ARBA" id="ARBA00011499"/>
    </source>
</evidence>
<dbReference type="InterPro" id="IPR036085">
    <property type="entry name" value="PAZ_dom_sf"/>
</dbReference>
<evidence type="ECO:0000256" key="29">
    <source>
        <dbReference type="SAM" id="MobiDB-lite"/>
    </source>
</evidence>
<dbReference type="GO" id="GO:0004386">
    <property type="term" value="F:helicase activity"/>
    <property type="evidence" value="ECO:0007669"/>
    <property type="project" value="UniProtKB-KW"/>
</dbReference>
<dbReference type="Pfam" id="PF00636">
    <property type="entry name" value="Ribonuclease_3"/>
    <property type="match status" value="2"/>
</dbReference>
<dbReference type="Pfam" id="PF17800">
    <property type="entry name" value="NPL"/>
    <property type="match status" value="1"/>
</dbReference>
<dbReference type="SUPFAM" id="SSF52540">
    <property type="entry name" value="P-loop containing nucleoside triphosphate hydrolases"/>
    <property type="match status" value="2"/>
</dbReference>
<dbReference type="InterPro" id="IPR038248">
    <property type="entry name" value="Dicer_dimer_sf"/>
</dbReference>
<dbReference type="FunFam" id="3.30.160.380:FF:000001">
    <property type="entry name" value="Endoribonuclease dicer-like 1"/>
    <property type="match status" value="1"/>
</dbReference>
<gene>
    <name evidence="35" type="ORF">C2845_PM13G16760</name>
</gene>
<feature type="compositionally biased region" description="Low complexity" evidence="29">
    <location>
        <begin position="17"/>
        <end position="26"/>
    </location>
</feature>
<evidence type="ECO:0000256" key="9">
    <source>
        <dbReference type="ARBA" id="ARBA00022723"/>
    </source>
</evidence>
<feature type="domain" description="PAZ" evidence="32">
    <location>
        <begin position="805"/>
        <end position="912"/>
    </location>
</feature>
<evidence type="ECO:0000256" key="12">
    <source>
        <dbReference type="ARBA" id="ARBA00022759"/>
    </source>
</evidence>
<dbReference type="GO" id="GO:0005524">
    <property type="term" value="F:ATP binding"/>
    <property type="evidence" value="ECO:0007669"/>
    <property type="project" value="UniProtKB-KW"/>
</dbReference>
<keyword evidence="21" id="KW-0805">Transcription regulation</keyword>
<dbReference type="Gene3D" id="2.60.120.340">
    <property type="entry name" value="Nucleoplasmin core domain"/>
    <property type="match status" value="1"/>
</dbReference>
<evidence type="ECO:0000256" key="22">
    <source>
        <dbReference type="ARBA" id="ARBA00023158"/>
    </source>
</evidence>
<dbReference type="GO" id="GO:0010267">
    <property type="term" value="P:ta-siRNA processing"/>
    <property type="evidence" value="ECO:0007669"/>
    <property type="project" value="UniProtKB-ARBA"/>
</dbReference>
<comment type="subcellular location">
    <subcellularLocation>
        <location evidence="3">Nucleus</location>
        <location evidence="3">Nucleolus</location>
    </subcellularLocation>
</comment>
<feature type="compositionally biased region" description="Acidic residues" evidence="29">
    <location>
        <begin position="1682"/>
        <end position="1695"/>
    </location>
</feature>
<evidence type="ECO:0000256" key="1">
    <source>
        <dbReference type="ARBA" id="ARBA00001936"/>
    </source>
</evidence>
<evidence type="ECO:0000256" key="7">
    <source>
        <dbReference type="ARBA" id="ARBA00022553"/>
    </source>
</evidence>
<dbReference type="InterPro" id="IPR000999">
    <property type="entry name" value="RNase_III_dom"/>
</dbReference>
<dbReference type="GO" id="GO:0005730">
    <property type="term" value="C:nucleolus"/>
    <property type="evidence" value="ECO:0007669"/>
    <property type="project" value="UniProtKB-SubCell"/>
</dbReference>
<evidence type="ECO:0000256" key="4">
    <source>
        <dbReference type="ARBA" id="ARBA00006673"/>
    </source>
</evidence>
<dbReference type="FunFam" id="2.60.120.340:FF:000004">
    <property type="entry name" value="Histone deacetylase HDT1"/>
    <property type="match status" value="1"/>
</dbReference>
<dbReference type="PROSITE" id="PS50821">
    <property type="entry name" value="PAZ"/>
    <property type="match status" value="1"/>
</dbReference>
<dbReference type="Gene3D" id="3.30.160.380">
    <property type="entry name" value="Dicer dimerisation domain"/>
    <property type="match status" value="1"/>
</dbReference>
<dbReference type="SMART" id="SM00949">
    <property type="entry name" value="PAZ"/>
    <property type="match status" value="1"/>
</dbReference>
<keyword evidence="9" id="KW-0479">Metal-binding</keyword>
<dbReference type="InterPro" id="IPR005034">
    <property type="entry name" value="Dicer_dimerisation"/>
</dbReference>
<keyword evidence="14" id="KW-0378">Hydrolase</keyword>
<evidence type="ECO:0000259" key="31">
    <source>
        <dbReference type="PROSITE" id="PS50157"/>
    </source>
</evidence>
<evidence type="ECO:0000256" key="24">
    <source>
        <dbReference type="ARBA" id="ARBA00023211"/>
    </source>
</evidence>
<feature type="domain" description="RNase III" evidence="30">
    <location>
        <begin position="937"/>
        <end position="1106"/>
    </location>
</feature>
<dbReference type="GO" id="GO:0006325">
    <property type="term" value="P:chromatin organization"/>
    <property type="evidence" value="ECO:0007669"/>
    <property type="project" value="UniProtKB-KW"/>
</dbReference>
<dbReference type="PANTHER" id="PTHR14950:SF46">
    <property type="entry name" value="ENDORIBONUCLEASE DICER HOMOLOG 3"/>
    <property type="match status" value="1"/>
</dbReference>
<dbReference type="Pfam" id="PF00270">
    <property type="entry name" value="DEAD"/>
    <property type="match status" value="1"/>
</dbReference>
<feature type="domain" description="RNase III" evidence="30">
    <location>
        <begin position="1147"/>
        <end position="1295"/>
    </location>
</feature>
<evidence type="ECO:0000256" key="26">
    <source>
        <dbReference type="ARBA" id="ARBA00035116"/>
    </source>
</evidence>
<keyword evidence="8" id="KW-0540">Nuclease</keyword>
<dbReference type="OrthoDB" id="6513042at2759"/>
<dbReference type="PROSITE" id="PS51327">
    <property type="entry name" value="DICER_DSRBF"/>
    <property type="match status" value="1"/>
</dbReference>
<sequence>MGDVEGAALGGGGGDAMGASDSAAEATVADDVDMNPLKRPSKSFLQEGEAGMHKRQKSECQDFTPRKYQLDLYEVATHQNTIAMLDTGAGKTMIAVMLIKHFGMISKTNNDRKLIIFLAPTVQLVTQQCEVIKSYTDFEVEHYHGAKGVDQWKAHSWQEQLAKYQANMIAQSSSMAPSINVVVVMTPQVLLDALRQAFLILDMVSLMIFDECHHATGNHPYTRIMKEFYHRSEHKPNVFDLSAELGILYSKYDVLIAQLHCTLTNQYKDADQITKESRRRLSNSLAKICYCLEDVGLLCASEATKICIERGHRKGWLKGDGDATDQQSDANGSGLFAGNSIIHMKFFEEVLRIIDKRLQQQQGIDALLNSESGCVEATKGAYISPKLHELIQVFLSFSDFDNVRCLIFVDRKITARVIERTMKKIGRLAYFRISFLTGGSSSVDALTSEEQKDTHDSFRSGKVNLLFTTDVAEEGIHVPDCSGNVKQNDLISALMRSKTSMAEIASNREPEEINEYHISTTGAKITTDSSISVLYQYCDKLPKDKYYTPRPTFQFTHYGDGYECTVTLPSSAMFQLLVGPKARSMQKAKQLACLDACKRLHQLGALDDHLSPSAEEPPLENLSKASICSSGAGLDRSVTKLQGYKLNFICDQVGQKYSDFVLLIDANIAKEAATLDIDLYLHDKMVKASVSSCGPLELDAQQMEQAKLFQALVFNGLFGKLFTGSKASKTSREFILKKDDTFLWDNANMYLLLPVDPSTDSHKSVSINWNVIDVAATTVGLMRSIYSDDQQNLINKLNPEINGGDLIHLANKSCKVDDLRSMVVLALHTGKLYTALDVADLCANSTFDGASDKKEAKFRTFAEYFVKNQVDNFLQRYKLFMLYCFFVGNRVENKNRANSLVHMPPELLIPLDLPADVLRVFYLFPSLMYRIESLMLASQLRSEIAYTGSDISSFLILEALTTLRCCEDFSMERLELLGDSALKYAVSSDLFLRFPNKHEGQLSSRRQEIICNATLHRFGMERKIQSYIRDAAFDPRRWRAPGQLSIWHCPCECPVNSEVVTEDIHRIDDKSIIIGKACDKGHRWICSKTISDCVEALIGAYYVGGGLRAAFSVLKWLQIEIEIEEDLIAKAMLSASVRNYLPKLDVVELLEAKLGYLFSVKGLLIEALTHPSQQESGATYCYQRLEFLGDAVLDILLTQHLFLSHKDTDEGELTDLRSASVNNENFAQVAVRHNLHHFLQHSSGLLQDQITEYVNSLEGSSMDRSSLLSSGSSRGPKVLGDIVESIAGAILIDTKFDLDVVWRVFKPLLSPIVTPENLEFTSFRELHEWCDKSGYFLGIKCENREDNIMAILNLQLKDLLLVRQGRGKNKVDAKAHAASLLLRDLEEKGLVIPKNASRTEQSEKNLNIAPPRQKDLTMSSTTPCSVFDEPLIVKVKLSKGGPRISLVCPSSGCSSQKVAPRGFAFASTITLHIPNGDVISLTGDGRPDKKGSQDSAALLMLYELQRRGEEVKPGTKVSCKADEGYVIHLSQAALGETKKGSENVVVSVKVDDKKLVLGTLSAEKHPQIMCDLIFDSDFELLHSSKTTSVFLCGYKSQIPVFEYPLSYDLCSDEELETDEIPIKKDEITKAAVPVKDGKNAKQDVDEEMSSGDDGFSDDSDGSEMSEDESSDEETSSGADLSGDSEDESDESEEEQTPTPKKPDLGGKKRAIEAVTPSGKKAKVEPSGQKTGDKKGHVSTPHPTKQASKTPADKSGKTPATDKKSKEKSPKSGSHACKTCSKIFGSESALESHKKAKHEA</sequence>
<feature type="domain" description="Dicer dsRNA-binding fold" evidence="34">
    <location>
        <begin position="530"/>
        <end position="620"/>
    </location>
</feature>
<evidence type="ECO:0000256" key="14">
    <source>
        <dbReference type="ARBA" id="ARBA00022801"/>
    </source>
</evidence>
<evidence type="ECO:0000256" key="23">
    <source>
        <dbReference type="ARBA" id="ARBA00023163"/>
    </source>
</evidence>
<dbReference type="InterPro" id="IPR036389">
    <property type="entry name" value="RNase_III_sf"/>
</dbReference>
<dbReference type="SMART" id="SM00487">
    <property type="entry name" value="DEXDc"/>
    <property type="match status" value="1"/>
</dbReference>
<keyword evidence="36" id="KW-1185">Reference proteome</keyword>
<dbReference type="InterPro" id="IPR003100">
    <property type="entry name" value="PAZ_dom"/>
</dbReference>
<evidence type="ECO:0000256" key="2">
    <source>
        <dbReference type="ARBA" id="ARBA00001946"/>
    </source>
</evidence>
<evidence type="ECO:0000313" key="36">
    <source>
        <dbReference type="Proteomes" id="UP000275267"/>
    </source>
</evidence>
<dbReference type="SUPFAM" id="SSF101690">
    <property type="entry name" value="PAZ domain"/>
    <property type="match status" value="1"/>
</dbReference>
<dbReference type="Gene3D" id="1.10.1520.10">
    <property type="entry name" value="Ribonuclease III domain"/>
    <property type="match status" value="2"/>
</dbReference>
<evidence type="ECO:0000256" key="28">
    <source>
        <dbReference type="PROSITE-ProRule" id="PRU00657"/>
    </source>
</evidence>
<evidence type="ECO:0000256" key="15">
    <source>
        <dbReference type="ARBA" id="ARBA00022806"/>
    </source>
</evidence>
<evidence type="ECO:0000256" key="16">
    <source>
        <dbReference type="ARBA" id="ARBA00022833"/>
    </source>
</evidence>
<feature type="region of interest" description="Disordered" evidence="29">
    <location>
        <begin position="1634"/>
        <end position="1777"/>
    </location>
</feature>
<protein>
    <submittedName>
        <fullName evidence="35">Uncharacterized protein</fullName>
    </submittedName>
</protein>
<comment type="subunit">
    <text evidence="5">May interact with ARGONAUTE1 or PINHEAD through their common PAZ domains.</text>
</comment>
<keyword evidence="22" id="KW-0943">RNA-mediated gene silencing</keyword>
<dbReference type="PANTHER" id="PTHR14950">
    <property type="entry name" value="DICER-RELATED"/>
    <property type="match status" value="1"/>
</dbReference>
<keyword evidence="15" id="KW-0347">Helicase</keyword>
<dbReference type="GO" id="GO:0008270">
    <property type="term" value="F:zinc ion binding"/>
    <property type="evidence" value="ECO:0007669"/>
    <property type="project" value="UniProtKB-KW"/>
</dbReference>
<evidence type="ECO:0000256" key="25">
    <source>
        <dbReference type="ARBA" id="ARBA00023242"/>
    </source>
</evidence>
<feature type="compositionally biased region" description="Acidic residues" evidence="29">
    <location>
        <begin position="1644"/>
        <end position="1674"/>
    </location>
</feature>
<keyword evidence="12" id="KW-0255">Endonuclease</keyword>
<keyword evidence="25" id="KW-0539">Nucleus</keyword>
<evidence type="ECO:0000256" key="13">
    <source>
        <dbReference type="ARBA" id="ARBA00022771"/>
    </source>
</evidence>
<dbReference type="InterPro" id="IPR013087">
    <property type="entry name" value="Znf_C2H2_type"/>
</dbReference>
<feature type="domain" description="Helicase ATP-binding" evidence="33">
    <location>
        <begin position="72"/>
        <end position="263"/>
    </location>
</feature>
<dbReference type="InterPro" id="IPR001650">
    <property type="entry name" value="Helicase_C-like"/>
</dbReference>
<evidence type="ECO:0000256" key="27">
    <source>
        <dbReference type="PROSITE-ProRule" id="PRU00042"/>
    </source>
</evidence>
<keyword evidence="7" id="KW-0597">Phosphoprotein</keyword>
<dbReference type="PROSITE" id="PS50157">
    <property type="entry name" value="ZINC_FINGER_C2H2_2"/>
    <property type="match status" value="1"/>
</dbReference>
<comment type="cofactor">
    <cofactor evidence="2">
        <name>Mg(2+)</name>
        <dbReference type="ChEBI" id="CHEBI:18420"/>
    </cofactor>
</comment>
<keyword evidence="6" id="KW-0678">Repressor</keyword>
<dbReference type="SMART" id="SM00535">
    <property type="entry name" value="RIBOc"/>
    <property type="match status" value="2"/>
</dbReference>
<reference evidence="36" key="1">
    <citation type="journal article" date="2019" name="Nat. Commun.">
        <title>The genome of broomcorn millet.</title>
        <authorList>
            <person name="Zou C."/>
            <person name="Miki D."/>
            <person name="Li D."/>
            <person name="Tang Q."/>
            <person name="Xiao L."/>
            <person name="Rajput S."/>
            <person name="Deng P."/>
            <person name="Jia W."/>
            <person name="Huang R."/>
            <person name="Zhang M."/>
            <person name="Sun Y."/>
            <person name="Hu J."/>
            <person name="Fu X."/>
            <person name="Schnable P.S."/>
            <person name="Li F."/>
            <person name="Zhang H."/>
            <person name="Feng B."/>
            <person name="Zhu X."/>
            <person name="Liu R."/>
            <person name="Schnable J.C."/>
            <person name="Zhu J.-K."/>
            <person name="Zhang H."/>
        </authorList>
    </citation>
    <scope>NUCLEOTIDE SEQUENCE [LARGE SCALE GENOMIC DNA]</scope>
</reference>
<dbReference type="Proteomes" id="UP000275267">
    <property type="component" value="Unassembled WGS sequence"/>
</dbReference>
<evidence type="ECO:0000259" key="32">
    <source>
        <dbReference type="PROSITE" id="PS50821"/>
    </source>
</evidence>
<dbReference type="PROSITE" id="PS00517">
    <property type="entry name" value="RNASE_3_1"/>
    <property type="match status" value="1"/>
</dbReference>
<feature type="domain" description="C2H2-type" evidence="31">
    <location>
        <begin position="1774"/>
        <end position="1799"/>
    </location>
</feature>
<organism evidence="35 36">
    <name type="scientific">Panicum miliaceum</name>
    <name type="common">Proso millet</name>
    <name type="synonym">Broomcorn millet</name>
    <dbReference type="NCBI Taxonomy" id="4540"/>
    <lineage>
        <taxon>Eukaryota</taxon>
        <taxon>Viridiplantae</taxon>
        <taxon>Streptophyta</taxon>
        <taxon>Embryophyta</taxon>
        <taxon>Tracheophyta</taxon>
        <taxon>Spermatophyta</taxon>
        <taxon>Magnoliopsida</taxon>
        <taxon>Liliopsida</taxon>
        <taxon>Poales</taxon>
        <taxon>Poaceae</taxon>
        <taxon>PACMAD clade</taxon>
        <taxon>Panicoideae</taxon>
        <taxon>Panicodae</taxon>
        <taxon>Paniceae</taxon>
        <taxon>Panicinae</taxon>
        <taxon>Panicum</taxon>
        <taxon>Panicum sect. Panicum</taxon>
    </lineage>
</organism>
<dbReference type="Gene3D" id="3.30.160.20">
    <property type="match status" value="1"/>
</dbReference>
<keyword evidence="13 27" id="KW-0863">Zinc-finger</keyword>
<dbReference type="PROSITE" id="PS50142">
    <property type="entry name" value="RNASE_3_2"/>
    <property type="match status" value="2"/>
</dbReference>
<keyword evidence="16" id="KW-0862">Zinc</keyword>
<dbReference type="STRING" id="4540.A0A3L6RG04"/>
<keyword evidence="20 28" id="KW-0694">RNA-binding</keyword>
<keyword evidence="10" id="KW-0677">Repeat</keyword>
<evidence type="ECO:0000256" key="21">
    <source>
        <dbReference type="ARBA" id="ARBA00023015"/>
    </source>
</evidence>
<dbReference type="CDD" id="cd18034">
    <property type="entry name" value="DEXHc_dicer"/>
    <property type="match status" value="1"/>
</dbReference>
<dbReference type="Gene3D" id="3.40.50.300">
    <property type="entry name" value="P-loop containing nucleotide triphosphate hydrolases"/>
    <property type="match status" value="2"/>
</dbReference>